<dbReference type="PANTHER" id="PTHR10924:SF6">
    <property type="entry name" value="SOLUTE CARRIER FAMILY 49 MEMBER A3"/>
    <property type="match status" value="1"/>
</dbReference>
<dbReference type="Proteomes" id="UP000663834">
    <property type="component" value="Unassembled WGS sequence"/>
</dbReference>
<comment type="caution">
    <text evidence="7">The sequence shown here is derived from an EMBL/GenBank/DDBJ whole genome shotgun (WGS) entry which is preliminary data.</text>
</comment>
<keyword evidence="4 5" id="KW-0472">Membrane</keyword>
<evidence type="ECO:0000256" key="2">
    <source>
        <dbReference type="ARBA" id="ARBA00022692"/>
    </source>
</evidence>
<evidence type="ECO:0000256" key="4">
    <source>
        <dbReference type="ARBA" id="ARBA00023136"/>
    </source>
</evidence>
<dbReference type="GO" id="GO:0016020">
    <property type="term" value="C:membrane"/>
    <property type="evidence" value="ECO:0007669"/>
    <property type="project" value="UniProtKB-SubCell"/>
</dbReference>
<reference evidence="7" key="1">
    <citation type="submission" date="2021-02" db="EMBL/GenBank/DDBJ databases">
        <authorList>
            <person name="Nowell W R."/>
        </authorList>
    </citation>
    <scope>NUCLEOTIDE SEQUENCE</scope>
</reference>
<dbReference type="EMBL" id="CAJNOW010003551">
    <property type="protein sequence ID" value="CAF1386704.1"/>
    <property type="molecule type" value="Genomic_DNA"/>
</dbReference>
<dbReference type="AlphaFoldDB" id="A0A816QYP2"/>
<keyword evidence="3 5" id="KW-1133">Transmembrane helix</keyword>
<proteinExistence type="predicted"/>
<evidence type="ECO:0000313" key="8">
    <source>
        <dbReference type="EMBL" id="CAF3954442.1"/>
    </source>
</evidence>
<evidence type="ECO:0000256" key="1">
    <source>
        <dbReference type="ARBA" id="ARBA00004141"/>
    </source>
</evidence>
<dbReference type="Proteomes" id="UP000663824">
    <property type="component" value="Unassembled WGS sequence"/>
</dbReference>
<name>A0A816QYP2_9BILA</name>
<feature type="transmembrane region" description="Helical" evidence="5">
    <location>
        <begin position="31"/>
        <end position="53"/>
    </location>
</feature>
<evidence type="ECO:0000256" key="3">
    <source>
        <dbReference type="ARBA" id="ARBA00022989"/>
    </source>
</evidence>
<evidence type="ECO:0000313" key="9">
    <source>
        <dbReference type="Proteomes" id="UP000663824"/>
    </source>
</evidence>
<dbReference type="InterPro" id="IPR036259">
    <property type="entry name" value="MFS_trans_sf"/>
</dbReference>
<evidence type="ECO:0000313" key="6">
    <source>
        <dbReference type="EMBL" id="CAF1386704.1"/>
    </source>
</evidence>
<accession>A0A816QYP2</accession>
<evidence type="ECO:0000313" key="7">
    <source>
        <dbReference type="EMBL" id="CAF2067910.1"/>
    </source>
</evidence>
<dbReference type="PANTHER" id="PTHR10924">
    <property type="entry name" value="MAJOR FACILITATOR SUPERFAMILY PROTEIN-RELATED"/>
    <property type="match status" value="1"/>
</dbReference>
<organism evidence="7 9">
    <name type="scientific">Rotaria magnacalcarata</name>
    <dbReference type="NCBI Taxonomy" id="392030"/>
    <lineage>
        <taxon>Eukaryota</taxon>
        <taxon>Metazoa</taxon>
        <taxon>Spiralia</taxon>
        <taxon>Gnathifera</taxon>
        <taxon>Rotifera</taxon>
        <taxon>Eurotatoria</taxon>
        <taxon>Bdelloidea</taxon>
        <taxon>Philodinida</taxon>
        <taxon>Philodinidae</taxon>
        <taxon>Rotaria</taxon>
    </lineage>
</organism>
<protein>
    <recommendedName>
        <fullName evidence="10">Major facilitator superfamily (MFS) profile domain-containing protein</fullName>
    </recommendedName>
</protein>
<dbReference type="SUPFAM" id="SSF103473">
    <property type="entry name" value="MFS general substrate transporter"/>
    <property type="match status" value="1"/>
</dbReference>
<comment type="subcellular location">
    <subcellularLocation>
        <location evidence="1">Membrane</location>
        <topology evidence="1">Multi-pass membrane protein</topology>
    </subcellularLocation>
</comment>
<keyword evidence="2 5" id="KW-0812">Transmembrane</keyword>
<dbReference type="EMBL" id="CAJOBI010003044">
    <property type="protein sequence ID" value="CAF3954442.1"/>
    <property type="molecule type" value="Genomic_DNA"/>
</dbReference>
<feature type="transmembrane region" description="Helical" evidence="5">
    <location>
        <begin position="65"/>
        <end position="86"/>
    </location>
</feature>
<feature type="transmembrane region" description="Helical" evidence="5">
    <location>
        <begin position="98"/>
        <end position="121"/>
    </location>
</feature>
<evidence type="ECO:0000256" key="5">
    <source>
        <dbReference type="SAM" id="Phobius"/>
    </source>
</evidence>
<dbReference type="InterPro" id="IPR049680">
    <property type="entry name" value="FLVCR1-2_SLC49-like"/>
</dbReference>
<dbReference type="Proteomes" id="UP000676336">
    <property type="component" value="Unassembled WGS sequence"/>
</dbReference>
<sequence length="137" mass="14884">MDMTDREVDFLDISLPAEFDVRWFSPQQRNIITALCSITNPVGGAIGSLLPSLVVTDGLTNRHYLILLFHFVLGLAMANSITTVLYQLNQPSEHSSEAAGIFGATLIVTGIVSSCIAGVIMDRTKREKMISLISPGF</sequence>
<dbReference type="EMBL" id="CAJNRE010007770">
    <property type="protein sequence ID" value="CAF2067910.1"/>
    <property type="molecule type" value="Genomic_DNA"/>
</dbReference>
<dbReference type="OrthoDB" id="422206at2759"/>
<evidence type="ECO:0008006" key="10">
    <source>
        <dbReference type="Google" id="ProtNLM"/>
    </source>
</evidence>
<gene>
    <name evidence="6" type="ORF">KQP761_LOCUS9003</name>
    <name evidence="7" type="ORF">MBJ925_LOCUS16190</name>
    <name evidence="8" type="ORF">SMN809_LOCUS9435</name>
</gene>